<feature type="binding site" evidence="11">
    <location>
        <position position="26"/>
    </location>
    <ligand>
        <name>Mg(2+)</name>
        <dbReference type="ChEBI" id="CHEBI:18420"/>
    </ligand>
</feature>
<evidence type="ECO:0000256" key="4">
    <source>
        <dbReference type="ARBA" id="ARBA00011881"/>
    </source>
</evidence>
<organism evidence="12 13">
    <name type="scientific">Massilia psychrophila</name>
    <dbReference type="NCBI Taxonomy" id="1603353"/>
    <lineage>
        <taxon>Bacteria</taxon>
        <taxon>Pseudomonadati</taxon>
        <taxon>Pseudomonadota</taxon>
        <taxon>Betaproteobacteria</taxon>
        <taxon>Burkholderiales</taxon>
        <taxon>Oxalobacteraceae</taxon>
        <taxon>Telluria group</taxon>
        <taxon>Massilia</taxon>
    </lineage>
</organism>
<dbReference type="InterPro" id="IPR050793">
    <property type="entry name" value="CMP-NeuNAc_synthase"/>
</dbReference>
<dbReference type="AlphaFoldDB" id="A0A2G8SWA6"/>
<gene>
    <name evidence="12" type="ORF">CR103_20075</name>
</gene>
<keyword evidence="7 11" id="KW-0479">Metal-binding</keyword>
<dbReference type="FunFam" id="3.40.50.1000:FF:000029">
    <property type="entry name" value="3-deoxy-D-manno-octulosonate 8-phosphate phosphatase KdsC"/>
    <property type="match status" value="1"/>
</dbReference>
<dbReference type="RefSeq" id="WP_099917701.1">
    <property type="nucleotide sequence ID" value="NZ_BMHS01000019.1"/>
</dbReference>
<evidence type="ECO:0000256" key="3">
    <source>
        <dbReference type="ARBA" id="ARBA00005893"/>
    </source>
</evidence>
<dbReference type="InterPro" id="IPR036412">
    <property type="entry name" value="HAD-like_sf"/>
</dbReference>
<accession>A0A2G8SWA6</accession>
<evidence type="ECO:0000256" key="1">
    <source>
        <dbReference type="ARBA" id="ARBA00000898"/>
    </source>
</evidence>
<dbReference type="InterPro" id="IPR010023">
    <property type="entry name" value="KdsC_fam"/>
</dbReference>
<comment type="similarity">
    <text evidence="3">Belongs to the KdsC family.</text>
</comment>
<reference evidence="12 13" key="1">
    <citation type="submission" date="2017-10" db="EMBL/GenBank/DDBJ databases">
        <title>Massilia psychrophilum sp. nov., a novel purple-pigmented bacterium isolated from Tianshan glacier, Xinjiang Municipality, China.</title>
        <authorList>
            <person name="Wang H."/>
        </authorList>
    </citation>
    <scope>NUCLEOTIDE SEQUENCE [LARGE SCALE GENOMIC DNA]</scope>
    <source>
        <strain evidence="12 13">JCM 30813</strain>
    </source>
</reference>
<dbReference type="EMBL" id="PDOB01000049">
    <property type="protein sequence ID" value="PIL38069.1"/>
    <property type="molecule type" value="Genomic_DNA"/>
</dbReference>
<dbReference type="Pfam" id="PF08282">
    <property type="entry name" value="Hydrolase_3"/>
    <property type="match status" value="1"/>
</dbReference>
<evidence type="ECO:0000313" key="12">
    <source>
        <dbReference type="EMBL" id="PIL38069.1"/>
    </source>
</evidence>
<dbReference type="SFLD" id="SFLDS00003">
    <property type="entry name" value="Haloacid_Dehalogenase"/>
    <property type="match status" value="1"/>
</dbReference>
<dbReference type="CDD" id="cd01630">
    <property type="entry name" value="HAD_KDO-like"/>
    <property type="match status" value="1"/>
</dbReference>
<dbReference type="PIRSF" id="PIRSF006118">
    <property type="entry name" value="KDO8-P_Ptase"/>
    <property type="match status" value="1"/>
</dbReference>
<feature type="binding site" evidence="11">
    <location>
        <position position="119"/>
    </location>
    <ligand>
        <name>Mg(2+)</name>
        <dbReference type="ChEBI" id="CHEBI:18420"/>
    </ligand>
</feature>
<dbReference type="InterPro" id="IPR023214">
    <property type="entry name" value="HAD_sf"/>
</dbReference>
<keyword evidence="8" id="KW-0378">Hydrolase</keyword>
<dbReference type="NCBIfam" id="TIGR01670">
    <property type="entry name" value="KdsC-phosphatas"/>
    <property type="match status" value="1"/>
</dbReference>
<dbReference type="SFLD" id="SFLDG01136">
    <property type="entry name" value="C1.6:_Phosphoserine_Phosphatas"/>
    <property type="match status" value="1"/>
</dbReference>
<dbReference type="Gene3D" id="3.40.50.1000">
    <property type="entry name" value="HAD superfamily/HAD-like"/>
    <property type="match status" value="1"/>
</dbReference>
<dbReference type="OrthoDB" id="9805604at2"/>
<evidence type="ECO:0000256" key="9">
    <source>
        <dbReference type="ARBA" id="ARBA00022842"/>
    </source>
</evidence>
<evidence type="ECO:0000256" key="5">
    <source>
        <dbReference type="ARBA" id="ARBA00013066"/>
    </source>
</evidence>
<protein>
    <recommendedName>
        <fullName evidence="6">3-deoxy-D-manno-octulosonate 8-phosphate phosphatase KdsC</fullName>
        <ecNumber evidence="5">3.1.3.45</ecNumber>
    </recommendedName>
    <alternativeName>
        <fullName evidence="10">KDO 8-P phosphatase</fullName>
    </alternativeName>
</protein>
<proteinExistence type="inferred from homology"/>
<name>A0A2G8SWA6_9BURK</name>
<comment type="caution">
    <text evidence="12">The sequence shown here is derived from an EMBL/GenBank/DDBJ whole genome shotgun (WGS) entry which is preliminary data.</text>
</comment>
<dbReference type="GO" id="GO:0046872">
    <property type="term" value="F:metal ion binding"/>
    <property type="evidence" value="ECO:0007669"/>
    <property type="project" value="UniProtKB-KW"/>
</dbReference>
<keyword evidence="13" id="KW-1185">Reference proteome</keyword>
<sequence>MTEGLKANAQLGYLRRAAAVRLLILDVDGVLTDGSLTYGADGEVTKTFNVLDGLGIELLQKTGVAVAIISARKSPVVVRRAADLKIKHVYQGTHDKRIAFADLLASTSASAEQCGYIGDDVIDLPLLRQVGFAVTVPGGHLEVRSHAHYVTENSGGRGAVREVCDMIMRAQGNYDAALAPYFA</sequence>
<evidence type="ECO:0000256" key="8">
    <source>
        <dbReference type="ARBA" id="ARBA00022801"/>
    </source>
</evidence>
<comment type="subunit">
    <text evidence="4">Homotetramer.</text>
</comment>
<evidence type="ECO:0000256" key="6">
    <source>
        <dbReference type="ARBA" id="ARBA00020092"/>
    </source>
</evidence>
<evidence type="ECO:0000256" key="2">
    <source>
        <dbReference type="ARBA" id="ARBA00001946"/>
    </source>
</evidence>
<evidence type="ECO:0000256" key="7">
    <source>
        <dbReference type="ARBA" id="ARBA00022723"/>
    </source>
</evidence>
<dbReference type="SUPFAM" id="SSF56784">
    <property type="entry name" value="HAD-like"/>
    <property type="match status" value="1"/>
</dbReference>
<evidence type="ECO:0000256" key="11">
    <source>
        <dbReference type="PIRSR" id="PIRSR006118-2"/>
    </source>
</evidence>
<feature type="binding site" evidence="11">
    <location>
        <position position="28"/>
    </location>
    <ligand>
        <name>substrate</name>
    </ligand>
</feature>
<evidence type="ECO:0000256" key="10">
    <source>
        <dbReference type="ARBA" id="ARBA00031051"/>
    </source>
</evidence>
<dbReference type="GO" id="GO:0019143">
    <property type="term" value="F:3-deoxy-manno-octulosonate-8-phosphatase activity"/>
    <property type="evidence" value="ECO:0007669"/>
    <property type="project" value="UniProtKB-EC"/>
</dbReference>
<comment type="catalytic activity">
    <reaction evidence="1">
        <text>3-deoxy-alpha-D-manno-2-octulosonate-8-phosphate + H2O = 3-deoxy-alpha-D-manno-oct-2-ulosonate + phosphate</text>
        <dbReference type="Rhea" id="RHEA:11500"/>
        <dbReference type="ChEBI" id="CHEBI:15377"/>
        <dbReference type="ChEBI" id="CHEBI:43474"/>
        <dbReference type="ChEBI" id="CHEBI:85985"/>
        <dbReference type="ChEBI" id="CHEBI:85986"/>
        <dbReference type="EC" id="3.1.3.45"/>
    </reaction>
</comment>
<dbReference type="GO" id="GO:0008781">
    <property type="term" value="F:N-acylneuraminate cytidylyltransferase activity"/>
    <property type="evidence" value="ECO:0007669"/>
    <property type="project" value="TreeGrafter"/>
</dbReference>
<dbReference type="SFLD" id="SFLDG01138">
    <property type="entry name" value="C1.6.2:_Deoxy-d-mannose-octulo"/>
    <property type="match status" value="1"/>
</dbReference>
<comment type="cofactor">
    <cofactor evidence="2 11">
        <name>Mg(2+)</name>
        <dbReference type="ChEBI" id="CHEBI:18420"/>
    </cofactor>
</comment>
<dbReference type="PANTHER" id="PTHR21485">
    <property type="entry name" value="HAD SUPERFAMILY MEMBERS CMAS AND KDSC"/>
    <property type="match status" value="1"/>
</dbReference>
<dbReference type="Proteomes" id="UP000228593">
    <property type="component" value="Unassembled WGS sequence"/>
</dbReference>
<dbReference type="EC" id="3.1.3.45" evidence="5"/>
<evidence type="ECO:0000313" key="13">
    <source>
        <dbReference type="Proteomes" id="UP000228593"/>
    </source>
</evidence>
<dbReference type="PANTHER" id="PTHR21485:SF3">
    <property type="entry name" value="N-ACYLNEURAMINATE CYTIDYLYLTRANSFERASE"/>
    <property type="match status" value="1"/>
</dbReference>
<keyword evidence="9 11" id="KW-0460">Magnesium</keyword>